<dbReference type="Pfam" id="PF00211">
    <property type="entry name" value="Guanylate_cyc"/>
    <property type="match status" value="1"/>
</dbReference>
<gene>
    <name evidence="5" type="ORF">GGD89_000324</name>
</gene>
<dbReference type="GO" id="GO:0016020">
    <property type="term" value="C:membrane"/>
    <property type="evidence" value="ECO:0007669"/>
    <property type="project" value="InterPro"/>
</dbReference>
<evidence type="ECO:0000313" key="6">
    <source>
        <dbReference type="Proteomes" id="UP000554286"/>
    </source>
</evidence>
<dbReference type="GO" id="GO:0035556">
    <property type="term" value="P:intracellular signal transduction"/>
    <property type="evidence" value="ECO:0007669"/>
    <property type="project" value="InterPro"/>
</dbReference>
<evidence type="ECO:0000256" key="2">
    <source>
        <dbReference type="SAM" id="Phobius"/>
    </source>
</evidence>
<feature type="domain" description="Guanylate cyclase" evidence="3">
    <location>
        <begin position="427"/>
        <end position="554"/>
    </location>
</feature>
<dbReference type="Gene3D" id="3.30.70.1230">
    <property type="entry name" value="Nucleotide cyclase"/>
    <property type="match status" value="1"/>
</dbReference>
<dbReference type="GO" id="GO:0006171">
    <property type="term" value="P:cAMP biosynthetic process"/>
    <property type="evidence" value="ECO:0007669"/>
    <property type="project" value="TreeGrafter"/>
</dbReference>
<proteinExistence type="predicted"/>
<evidence type="ECO:0000259" key="4">
    <source>
        <dbReference type="PROSITE" id="PS50885"/>
    </source>
</evidence>
<evidence type="ECO:0000259" key="3">
    <source>
        <dbReference type="PROSITE" id="PS50125"/>
    </source>
</evidence>
<dbReference type="Gene3D" id="6.10.340.10">
    <property type="match status" value="1"/>
</dbReference>
<reference evidence="5 6" key="1">
    <citation type="submission" date="2020-08" db="EMBL/GenBank/DDBJ databases">
        <title>Genome sequencing of Purple Non-Sulfur Bacteria from various extreme environments.</title>
        <authorList>
            <person name="Mayer M."/>
        </authorList>
    </citation>
    <scope>NUCLEOTIDE SEQUENCE [LARGE SCALE GENOMIC DNA]</scope>
    <source>
        <strain evidence="5 6">JA131</strain>
    </source>
</reference>
<name>A0A7W6RAF4_9PROT</name>
<dbReference type="CDD" id="cd07302">
    <property type="entry name" value="CHD"/>
    <property type="match status" value="1"/>
</dbReference>
<dbReference type="InterPro" id="IPR050697">
    <property type="entry name" value="Adenylyl/Guanylyl_Cyclase_3/4"/>
</dbReference>
<protein>
    <submittedName>
        <fullName evidence="5">Class 3 adenylate cyclase/HAMP domain-containing protein</fullName>
    </submittedName>
</protein>
<keyword evidence="2" id="KW-0472">Membrane</keyword>
<dbReference type="Proteomes" id="UP000554286">
    <property type="component" value="Unassembled WGS sequence"/>
</dbReference>
<keyword evidence="2" id="KW-0812">Transmembrane</keyword>
<dbReference type="PANTHER" id="PTHR43081:SF1">
    <property type="entry name" value="ADENYLATE CYCLASE, TERMINAL-DIFFERENTIATION SPECIFIC"/>
    <property type="match status" value="1"/>
</dbReference>
<keyword evidence="2" id="KW-1133">Transmembrane helix</keyword>
<dbReference type="PROSITE" id="PS50125">
    <property type="entry name" value="GUANYLATE_CYCLASE_2"/>
    <property type="match status" value="1"/>
</dbReference>
<sequence>MLRRFSVSLRVILALGFSGLVALSTGTVVGFNFWSSGSAADDLMEQRTVAVMHALEGWLQGQLRPMETVVRNAQAVVHNGGLDPTNPAALDGYVRGILAGTPRLEVVAVVTPDNRARRYGRDSDPVTEDWSERPNVVSMLEALAARARAGETDPVWGKPLWRGNGGHAAFNVRAPLVRDGAPVGTLIAMIGLGPITEALPASLTTDMLTPYVLYDRTAVLAHPLLDGDTLRTDDAANAAQPLLDVTSFPDLHLATLWSGEEMDLRNPVDLQPGWVRGVRLPDEEVIHTLREVTDFTPAPLLMGTHFTVEEGAFAYVQQWRAIFTGLVVLVLAVVAALLLGGWIGRPITRFSALARAVAAGDLSQDPPNTPTLIREFRDGRVAWRGMLAGLRERERIRDLFGKYVPEEVARRLLAQGDPMPVDHAEATVLFADLAGFSSLTHALGPDHVVRVLNAFFSAMVAILEHHGGMVTQFQGDGMLVVFNLPEPHPDHATAAVLAALAMQRRLDQGPIAGHDLRCRIGIGTGPAVAGAVGAEGRLTYTVHGDAVNLAARLESLNKTTGTRILLSDRTAALAPSLPYMSLGKLPVRGQGVDARVFTPADDTPPDARTEETGRP</sequence>
<feature type="transmembrane region" description="Helical" evidence="2">
    <location>
        <begin position="321"/>
        <end position="343"/>
    </location>
</feature>
<organism evidence="5 6">
    <name type="scientific">Roseospira visakhapatnamensis</name>
    <dbReference type="NCBI Taxonomy" id="390880"/>
    <lineage>
        <taxon>Bacteria</taxon>
        <taxon>Pseudomonadati</taxon>
        <taxon>Pseudomonadota</taxon>
        <taxon>Alphaproteobacteria</taxon>
        <taxon>Rhodospirillales</taxon>
        <taxon>Rhodospirillaceae</taxon>
        <taxon>Roseospira</taxon>
    </lineage>
</organism>
<evidence type="ECO:0000256" key="1">
    <source>
        <dbReference type="SAM" id="MobiDB-lite"/>
    </source>
</evidence>
<feature type="domain" description="HAMP" evidence="4">
    <location>
        <begin position="341"/>
        <end position="395"/>
    </location>
</feature>
<comment type="caution">
    <text evidence="5">The sequence shown here is derived from an EMBL/GenBank/DDBJ whole genome shotgun (WGS) entry which is preliminary data.</text>
</comment>
<feature type="region of interest" description="Disordered" evidence="1">
    <location>
        <begin position="595"/>
        <end position="615"/>
    </location>
</feature>
<dbReference type="InterPro" id="IPR029787">
    <property type="entry name" value="Nucleotide_cyclase"/>
</dbReference>
<dbReference type="GO" id="GO:0004016">
    <property type="term" value="F:adenylate cyclase activity"/>
    <property type="evidence" value="ECO:0007669"/>
    <property type="project" value="UniProtKB-ARBA"/>
</dbReference>
<dbReference type="RefSeq" id="WP_184042357.1">
    <property type="nucleotide sequence ID" value="NZ_JACIGK010000002.1"/>
</dbReference>
<feature type="compositionally biased region" description="Basic and acidic residues" evidence="1">
    <location>
        <begin position="605"/>
        <end position="615"/>
    </location>
</feature>
<dbReference type="SMART" id="SM00044">
    <property type="entry name" value="CYCc"/>
    <property type="match status" value="1"/>
</dbReference>
<keyword evidence="6" id="KW-1185">Reference proteome</keyword>
<dbReference type="InterPro" id="IPR003660">
    <property type="entry name" value="HAMP_dom"/>
</dbReference>
<dbReference type="EMBL" id="JACIGK010000002">
    <property type="protein sequence ID" value="MBB4264717.1"/>
    <property type="molecule type" value="Genomic_DNA"/>
</dbReference>
<dbReference type="InterPro" id="IPR001054">
    <property type="entry name" value="A/G_cyclase"/>
</dbReference>
<evidence type="ECO:0000313" key="5">
    <source>
        <dbReference type="EMBL" id="MBB4264717.1"/>
    </source>
</evidence>
<dbReference type="PANTHER" id="PTHR43081">
    <property type="entry name" value="ADENYLATE CYCLASE, TERMINAL-DIFFERENTIATION SPECIFIC-RELATED"/>
    <property type="match status" value="1"/>
</dbReference>
<dbReference type="AlphaFoldDB" id="A0A7W6RAF4"/>
<dbReference type="PROSITE" id="PS50885">
    <property type="entry name" value="HAMP"/>
    <property type="match status" value="1"/>
</dbReference>
<dbReference type="SUPFAM" id="SSF55073">
    <property type="entry name" value="Nucleotide cyclase"/>
    <property type="match status" value="1"/>
</dbReference>
<accession>A0A7W6RAF4</accession>